<evidence type="ECO:0000313" key="22">
    <source>
        <dbReference type="Proteomes" id="UP000031443"/>
    </source>
</evidence>
<keyword evidence="12" id="KW-0804">Transcription</keyword>
<feature type="repeat" description="WD" evidence="15">
    <location>
        <begin position="1259"/>
        <end position="1293"/>
    </location>
</feature>
<dbReference type="SMART" id="SM00504">
    <property type="entry name" value="Ubox"/>
    <property type="match status" value="1"/>
</dbReference>
<dbReference type="InterPro" id="IPR028941">
    <property type="entry name" value="WHIM2_dom"/>
</dbReference>
<evidence type="ECO:0000256" key="7">
    <source>
        <dbReference type="ARBA" id="ARBA00022771"/>
    </source>
</evidence>
<dbReference type="FunFam" id="1.20.920.10:FF:000023">
    <property type="entry name" value="Bromodomain adjacent to zinc finger domain protein 2B"/>
    <property type="match status" value="1"/>
</dbReference>
<evidence type="ECO:0000256" key="15">
    <source>
        <dbReference type="PROSITE-ProRule" id="PRU00221"/>
    </source>
</evidence>
<dbReference type="STRING" id="8469.M7BSJ8"/>
<dbReference type="SMART" id="SM00454">
    <property type="entry name" value="SAM"/>
    <property type="match status" value="1"/>
</dbReference>
<dbReference type="Gene3D" id="3.30.40.10">
    <property type="entry name" value="Zinc/RING finger domain, C3HC4 (zinc finger)"/>
    <property type="match status" value="1"/>
</dbReference>
<keyword evidence="7" id="KW-0863">Zinc-finger</keyword>
<evidence type="ECO:0000259" key="20">
    <source>
        <dbReference type="PROSITE" id="PS51698"/>
    </source>
</evidence>
<dbReference type="SUPFAM" id="SSF47370">
    <property type="entry name" value="Bromodomain"/>
    <property type="match status" value="1"/>
</dbReference>
<dbReference type="InterPro" id="IPR001660">
    <property type="entry name" value="SAM"/>
</dbReference>
<evidence type="ECO:0000256" key="16">
    <source>
        <dbReference type="SAM" id="MobiDB-lite"/>
    </source>
</evidence>
<feature type="repeat" description="WD" evidence="15">
    <location>
        <begin position="998"/>
        <end position="1039"/>
    </location>
</feature>
<feature type="compositionally biased region" description="Basic and acidic residues" evidence="16">
    <location>
        <begin position="804"/>
        <end position="815"/>
    </location>
</feature>
<evidence type="ECO:0000259" key="17">
    <source>
        <dbReference type="PROSITE" id="PS50014"/>
    </source>
</evidence>
<comment type="similarity">
    <text evidence="2">Belongs to the WAL family.</text>
</comment>
<evidence type="ECO:0000313" key="21">
    <source>
        <dbReference type="EMBL" id="EMP38735.1"/>
    </source>
</evidence>
<feature type="domain" description="SAM" evidence="18">
    <location>
        <begin position="1314"/>
        <end position="1378"/>
    </location>
</feature>
<evidence type="ECO:0000256" key="13">
    <source>
        <dbReference type="ARBA" id="ARBA00023242"/>
    </source>
</evidence>
<feature type="compositionally biased region" description="Acidic residues" evidence="16">
    <location>
        <begin position="243"/>
        <end position="267"/>
    </location>
</feature>
<evidence type="ECO:0000256" key="5">
    <source>
        <dbReference type="ARBA" id="ARBA00022723"/>
    </source>
</evidence>
<feature type="repeat" description="WD" evidence="15">
    <location>
        <begin position="1128"/>
        <end position="1149"/>
    </location>
</feature>
<evidence type="ECO:0000259" key="19">
    <source>
        <dbReference type="PROSITE" id="PS50827"/>
    </source>
</evidence>
<dbReference type="GO" id="GO:0016567">
    <property type="term" value="P:protein ubiquitination"/>
    <property type="evidence" value="ECO:0007669"/>
    <property type="project" value="InterPro"/>
</dbReference>
<dbReference type="SUPFAM" id="SSF47769">
    <property type="entry name" value="SAM/Pointed domain"/>
    <property type="match status" value="1"/>
</dbReference>
<name>M7BSJ8_CHEMY</name>
<evidence type="ECO:0000256" key="10">
    <source>
        <dbReference type="ARBA" id="ARBA00023054"/>
    </source>
</evidence>
<evidence type="ECO:0000256" key="1">
    <source>
        <dbReference type="ARBA" id="ARBA00004123"/>
    </source>
</evidence>
<evidence type="ECO:0000256" key="6">
    <source>
        <dbReference type="ARBA" id="ARBA00022737"/>
    </source>
</evidence>
<dbReference type="InterPro" id="IPR018501">
    <property type="entry name" value="DDT_dom"/>
</dbReference>
<dbReference type="GO" id="GO:0008270">
    <property type="term" value="F:zinc ion binding"/>
    <property type="evidence" value="ECO:0007669"/>
    <property type="project" value="UniProtKB-KW"/>
</dbReference>
<feature type="region of interest" description="Disordered" evidence="16">
    <location>
        <begin position="769"/>
        <end position="834"/>
    </location>
</feature>
<keyword evidence="6" id="KW-0677">Repeat</keyword>
<dbReference type="InterPro" id="IPR013761">
    <property type="entry name" value="SAM/pointed_sf"/>
</dbReference>
<evidence type="ECO:0000256" key="4">
    <source>
        <dbReference type="ARBA" id="ARBA00022574"/>
    </source>
</evidence>
<keyword evidence="5" id="KW-0479">Metal-binding</keyword>
<keyword evidence="11 14" id="KW-0103">Bromodomain</keyword>
<feature type="compositionally biased region" description="Polar residues" evidence="16">
    <location>
        <begin position="459"/>
        <end position="482"/>
    </location>
</feature>
<feature type="compositionally biased region" description="Polar residues" evidence="16">
    <location>
        <begin position="430"/>
        <end position="439"/>
    </location>
</feature>
<dbReference type="PANTHER" id="PTHR45915:SF1">
    <property type="entry name" value="BROMODOMAIN ADJACENT TO ZINC FINGER DOMAIN PROTEIN 2B"/>
    <property type="match status" value="1"/>
</dbReference>
<dbReference type="InterPro" id="IPR019775">
    <property type="entry name" value="WD40_repeat_CS"/>
</dbReference>
<accession>M7BSJ8</accession>
<dbReference type="InterPro" id="IPR036427">
    <property type="entry name" value="Bromodomain-like_sf"/>
</dbReference>
<dbReference type="PROSITE" id="PS50082">
    <property type="entry name" value="WD_REPEATS_2"/>
    <property type="match status" value="5"/>
</dbReference>
<feature type="region of interest" description="Disordered" evidence="16">
    <location>
        <begin position="428"/>
        <end position="495"/>
    </location>
</feature>
<dbReference type="PROSITE" id="PS00633">
    <property type="entry name" value="BROMODOMAIN_1"/>
    <property type="match status" value="1"/>
</dbReference>
<organism evidence="21 22">
    <name type="scientific">Chelonia mydas</name>
    <name type="common">Green sea-turtle</name>
    <name type="synonym">Chelonia agassizi</name>
    <dbReference type="NCBI Taxonomy" id="8469"/>
    <lineage>
        <taxon>Eukaryota</taxon>
        <taxon>Metazoa</taxon>
        <taxon>Chordata</taxon>
        <taxon>Craniata</taxon>
        <taxon>Vertebrata</taxon>
        <taxon>Euteleostomi</taxon>
        <taxon>Archelosauria</taxon>
        <taxon>Testudinata</taxon>
        <taxon>Testudines</taxon>
        <taxon>Cryptodira</taxon>
        <taxon>Durocryptodira</taxon>
        <taxon>Americhelydia</taxon>
        <taxon>Chelonioidea</taxon>
        <taxon>Cheloniidae</taxon>
        <taxon>Chelonia</taxon>
    </lineage>
</organism>
<feature type="repeat" description="WD" evidence="15">
    <location>
        <begin position="1217"/>
        <end position="1258"/>
    </location>
</feature>
<dbReference type="PROSITE" id="PS50014">
    <property type="entry name" value="BROMODOMAIN_2"/>
    <property type="match status" value="1"/>
</dbReference>
<dbReference type="Pfam" id="PF00439">
    <property type="entry name" value="Bromodomain"/>
    <property type="match status" value="1"/>
</dbReference>
<dbReference type="GO" id="GO:0005634">
    <property type="term" value="C:nucleus"/>
    <property type="evidence" value="ECO:0007669"/>
    <property type="project" value="UniProtKB-SubCell"/>
</dbReference>
<evidence type="ECO:0000256" key="3">
    <source>
        <dbReference type="ARBA" id="ARBA00020894"/>
    </source>
</evidence>
<dbReference type="PROSITE" id="PS50827">
    <property type="entry name" value="DDT"/>
    <property type="match status" value="1"/>
</dbReference>
<dbReference type="CDD" id="cd05503">
    <property type="entry name" value="Bromo_BAZ2A_B_like"/>
    <property type="match status" value="1"/>
</dbReference>
<dbReference type="SMART" id="SM00297">
    <property type="entry name" value="BROMO"/>
    <property type="match status" value="1"/>
</dbReference>
<evidence type="ECO:0000256" key="2">
    <source>
        <dbReference type="ARBA" id="ARBA00007444"/>
    </source>
</evidence>
<dbReference type="CDD" id="cd16655">
    <property type="entry name" value="RING-Ubox_WDSUB1-like"/>
    <property type="match status" value="1"/>
</dbReference>
<dbReference type="InterPro" id="IPR001680">
    <property type="entry name" value="WD40_rpt"/>
</dbReference>
<feature type="compositionally biased region" description="Basic and acidic residues" evidence="16">
    <location>
        <begin position="268"/>
        <end position="277"/>
    </location>
</feature>
<dbReference type="PRINTS" id="PR00503">
    <property type="entry name" value="BROMODOMAIN"/>
</dbReference>
<keyword evidence="4 15" id="KW-0853">WD repeat</keyword>
<dbReference type="InterPro" id="IPR013083">
    <property type="entry name" value="Znf_RING/FYVE/PHD"/>
</dbReference>
<feature type="domain" description="U-box" evidence="20">
    <location>
        <begin position="1385"/>
        <end position="1459"/>
    </location>
</feature>
<evidence type="ECO:0000256" key="14">
    <source>
        <dbReference type="PROSITE-ProRule" id="PRU00035"/>
    </source>
</evidence>
<dbReference type="Gene3D" id="1.20.920.10">
    <property type="entry name" value="Bromodomain-like"/>
    <property type="match status" value="1"/>
</dbReference>
<evidence type="ECO:0000259" key="18">
    <source>
        <dbReference type="PROSITE" id="PS50105"/>
    </source>
</evidence>
<dbReference type="SMART" id="SM00571">
    <property type="entry name" value="DDT"/>
    <property type="match status" value="1"/>
</dbReference>
<evidence type="ECO:0000256" key="8">
    <source>
        <dbReference type="ARBA" id="ARBA00022833"/>
    </source>
</evidence>
<dbReference type="Gene3D" id="1.10.150.50">
    <property type="entry name" value="Transcription Factor, Ets-1"/>
    <property type="match status" value="1"/>
</dbReference>
<dbReference type="InterPro" id="IPR015943">
    <property type="entry name" value="WD40/YVTN_repeat-like_dom_sf"/>
</dbReference>
<dbReference type="PANTHER" id="PTHR45915">
    <property type="entry name" value="TRANSCRIPTION INTERMEDIARY FACTOR"/>
    <property type="match status" value="1"/>
</dbReference>
<dbReference type="EMBL" id="KB518693">
    <property type="protein sequence ID" value="EMP38735.1"/>
    <property type="molecule type" value="Genomic_DNA"/>
</dbReference>
<dbReference type="PROSITE" id="PS00678">
    <property type="entry name" value="WD_REPEATS_1"/>
    <property type="match status" value="2"/>
</dbReference>
<keyword evidence="9" id="KW-0805">Transcription regulation</keyword>
<dbReference type="Pfam" id="PF15613">
    <property type="entry name" value="WSD"/>
    <property type="match status" value="1"/>
</dbReference>
<protein>
    <recommendedName>
        <fullName evidence="3">WD repeat, SAM and U-box domain-containing protein 1</fullName>
    </recommendedName>
</protein>
<dbReference type="SUPFAM" id="SSF50978">
    <property type="entry name" value="WD40 repeat-like"/>
    <property type="match status" value="1"/>
</dbReference>
<dbReference type="Gene3D" id="2.130.10.10">
    <property type="entry name" value="YVTN repeat-like/Quinoprotein amine dehydrogenase"/>
    <property type="match status" value="3"/>
</dbReference>
<evidence type="ECO:0000256" key="12">
    <source>
        <dbReference type="ARBA" id="ARBA00023163"/>
    </source>
</evidence>
<dbReference type="InterPro" id="IPR003613">
    <property type="entry name" value="Ubox_domain"/>
</dbReference>
<dbReference type="InterPro" id="IPR037374">
    <property type="entry name" value="BAZ2A/B_Bromo"/>
</dbReference>
<dbReference type="Pfam" id="PF02791">
    <property type="entry name" value="DDT"/>
    <property type="match status" value="1"/>
</dbReference>
<sequence length="1463" mass="163404">MAKELKKPNEDMCLADQKPLPELPRIPGLVLSGSTFSDCLMVVQFLRNFGKVLGFDVNMDVPNLSVLQEGLLNIGDSMGEVQDLLVRLLSAAVCDPGLITGYKAKTTLGEHLLNVGVNRDNVSEILQIFMEAHCGQTELTESLKTKAFQAHTPAQKASVLAFLINELACSKSVVSEIDKNIDYMSNLRRDKWMVEGKLRKLRIIHAKKTGKRDTTVGGEIGEEQHSLGTSTPGRKRRRKGGDSDYDDDDDDDSDDQADEDDEDEEDKDDKKGKKAEVCEDEDDGDQAASVEELEKQIEKLTKQQSQYRRKLFEASHSLRSMMFGQDRYRRRYWILPQCGGIFVEGMESGEGLEEIAKEKEKLKKAESIHIKEEMFETSEEKLNCVNTSHCEQKEDLKEKDNTNLFLQKPGSFSKLSKLLEVAKMPPESDIMSQKPNGSAANGVGSGLGLSEGNGNSFLTPNVPTSKSESPVPQTEKTASAPSTGVEVAKPVDYPSPKPIPEEMQFGWWRIIDPEDLKALLKVLHLRGIREKALQKQIQKHMDYITLACMKNKDVAIIEINENEENQVTRDVVENWSVEEQAMEIDLAILHQVEDLERRVVSASLQVKGWMCPEPASEREDLVYYEHKSFTKLYKKHDGECAGGEEGNASALERKSDNPLDIAVTRLADLERNIERRYLKSPLSTTIQIKLDNVGTVTVPAPAPSISGDGDGIEEDIAPGLRVWRRALSEARSAAQVALCIQQLQKSIAWEKSIMKVASGQTLKIKKLQIKGKKSNEQKRGRKLSLTGDTEDEDSATTSSSLKRGKTDPKKRKIDENISNQLKQESFTPTKKPKRDESKDLAICSMILSELETHEDAWPFLLPVNLKLVPGYKKVIKKPMDFSTIREKLSSGQYPNPEAFSLDIRLVFDNCETFNEDDSDIGRAGHNMRKYFEKKWTEIFKVTWFKADTMVKLIHTLADHSDDVNYCAFSSSCLATCSLDKTIRLYSLNNFTELPYSPLKGHTYAVHCCCFSPSGHILASCSTDGTTMLWNTHNGQTQAVLKQPRGSPVRVCRFSPDSAYLVSGAADGSIVLWNVQSLKLYRIVACGPPFSNLEPVLESMEANERLSIDFIGLWIRSGSVKDGSLMACAFSPNGNLFVTGSSCGDLTIWDDKMRCLYNEKGHDLGVTCCDFSSQAVSDGEQGSRYFRMASCGQDNQIKLWLISLADVLGCELKYECTLNGHSAPVLACAFSSDGQMLVSGSVDKSIIIHDTKTGSILHTLTQHTRYVTTCAFAPNIPLLATGSMDKTVNIWQFDPKQHCAGSGLEDEPKMSIENWSEEEVSVWLCAQGLKDLVGIFKMNNIDGKELLSLTKHSLTNDLKIESLGLRSKVFRKIEELRIKVDSVSLGIPDEFLCPITRELMKEPVIAADGYSYEKEAMENWISTKRRSSPMTNLPLQSLILTPNRTLKMAINRWLDTQQKYNETT</sequence>
<dbReference type="PROSITE" id="PS51698">
    <property type="entry name" value="U_BOX"/>
    <property type="match status" value="1"/>
</dbReference>
<dbReference type="InterPro" id="IPR036322">
    <property type="entry name" value="WD40_repeat_dom_sf"/>
</dbReference>
<keyword evidence="10" id="KW-0175">Coiled coil</keyword>
<keyword evidence="22" id="KW-1185">Reference proteome</keyword>
<feature type="domain" description="Bromo" evidence="17">
    <location>
        <begin position="851"/>
        <end position="921"/>
    </location>
</feature>
<keyword evidence="13" id="KW-0539">Nucleus</keyword>
<dbReference type="SUPFAM" id="SSF57850">
    <property type="entry name" value="RING/U-box"/>
    <property type="match status" value="1"/>
</dbReference>
<dbReference type="PROSITE" id="PS50105">
    <property type="entry name" value="SAM_DOMAIN"/>
    <property type="match status" value="1"/>
</dbReference>
<gene>
    <name evidence="21" type="ORF">UY3_04054</name>
</gene>
<dbReference type="Pfam" id="PF00400">
    <property type="entry name" value="WD40"/>
    <property type="match status" value="7"/>
</dbReference>
<dbReference type="eggNOG" id="KOG4155">
    <property type="taxonomic scope" value="Eukaryota"/>
</dbReference>
<feature type="region of interest" description="Disordered" evidence="16">
    <location>
        <begin position="211"/>
        <end position="287"/>
    </location>
</feature>
<feature type="domain" description="DDT" evidence="19">
    <location>
        <begin position="33"/>
        <end position="98"/>
    </location>
</feature>
<dbReference type="GO" id="GO:0000785">
    <property type="term" value="C:chromatin"/>
    <property type="evidence" value="ECO:0007669"/>
    <property type="project" value="TreeGrafter"/>
</dbReference>
<reference evidence="22" key="1">
    <citation type="journal article" date="2013" name="Nat. Genet.">
        <title>The draft genomes of soft-shell turtle and green sea turtle yield insights into the development and evolution of the turtle-specific body plan.</title>
        <authorList>
            <person name="Wang Z."/>
            <person name="Pascual-Anaya J."/>
            <person name="Zadissa A."/>
            <person name="Li W."/>
            <person name="Niimura Y."/>
            <person name="Huang Z."/>
            <person name="Li C."/>
            <person name="White S."/>
            <person name="Xiong Z."/>
            <person name="Fang D."/>
            <person name="Wang B."/>
            <person name="Ming Y."/>
            <person name="Chen Y."/>
            <person name="Zheng Y."/>
            <person name="Kuraku S."/>
            <person name="Pignatelli M."/>
            <person name="Herrero J."/>
            <person name="Beal K."/>
            <person name="Nozawa M."/>
            <person name="Li Q."/>
            <person name="Wang J."/>
            <person name="Zhang H."/>
            <person name="Yu L."/>
            <person name="Shigenobu S."/>
            <person name="Wang J."/>
            <person name="Liu J."/>
            <person name="Flicek P."/>
            <person name="Searle S."/>
            <person name="Wang J."/>
            <person name="Kuratani S."/>
            <person name="Yin Y."/>
            <person name="Aken B."/>
            <person name="Zhang G."/>
            <person name="Irie N."/>
        </authorList>
    </citation>
    <scope>NUCLEOTIDE SEQUENCE [LARGE SCALE GENOMIC DNA]</scope>
</reference>
<evidence type="ECO:0000256" key="11">
    <source>
        <dbReference type="ARBA" id="ARBA00023117"/>
    </source>
</evidence>
<dbReference type="Pfam" id="PF04564">
    <property type="entry name" value="U-box"/>
    <property type="match status" value="1"/>
</dbReference>
<dbReference type="InterPro" id="IPR001487">
    <property type="entry name" value="Bromodomain"/>
</dbReference>
<proteinExistence type="inferred from homology"/>
<dbReference type="InterPro" id="IPR018359">
    <property type="entry name" value="Bromodomain_CS"/>
</dbReference>
<dbReference type="Proteomes" id="UP000031443">
    <property type="component" value="Unassembled WGS sequence"/>
</dbReference>
<dbReference type="GO" id="GO:0004842">
    <property type="term" value="F:ubiquitin-protein transferase activity"/>
    <property type="evidence" value="ECO:0007669"/>
    <property type="project" value="InterPro"/>
</dbReference>
<dbReference type="PROSITE" id="PS50294">
    <property type="entry name" value="WD_REPEATS_REGION"/>
    <property type="match status" value="4"/>
</dbReference>
<comment type="subcellular location">
    <subcellularLocation>
        <location evidence="1">Nucleus</location>
    </subcellularLocation>
</comment>
<dbReference type="SMART" id="SM00320">
    <property type="entry name" value="WD40"/>
    <property type="match status" value="7"/>
</dbReference>
<feature type="repeat" description="WD" evidence="15">
    <location>
        <begin position="1041"/>
        <end position="1082"/>
    </location>
</feature>
<dbReference type="CDD" id="cd00200">
    <property type="entry name" value="WD40"/>
    <property type="match status" value="1"/>
</dbReference>
<evidence type="ECO:0000256" key="9">
    <source>
        <dbReference type="ARBA" id="ARBA00023015"/>
    </source>
</evidence>
<keyword evidence="8" id="KW-0862">Zinc</keyword>
<feature type="compositionally biased region" description="Polar residues" evidence="16">
    <location>
        <begin position="816"/>
        <end position="828"/>
    </location>
</feature>
<dbReference type="Pfam" id="PF07647">
    <property type="entry name" value="SAM_2"/>
    <property type="match status" value="1"/>
</dbReference>